<comment type="pathway">
    <text evidence="2 8">One-carbon metabolism; tetrahydrofolate interconversion.</text>
</comment>
<dbReference type="InterPro" id="IPR029041">
    <property type="entry name" value="FAD-linked_oxidoreductase-like"/>
</dbReference>
<dbReference type="PANTHER" id="PTHR45754:SF3">
    <property type="entry name" value="METHYLENETETRAHYDROFOLATE REDUCTASE (NADPH)"/>
    <property type="match status" value="1"/>
</dbReference>
<name>A0A543PI91_9ACTN</name>
<dbReference type="GO" id="GO:0005829">
    <property type="term" value="C:cytosol"/>
    <property type="evidence" value="ECO:0007669"/>
    <property type="project" value="TreeGrafter"/>
</dbReference>
<evidence type="ECO:0000313" key="9">
    <source>
        <dbReference type="EMBL" id="TQN43803.1"/>
    </source>
</evidence>
<comment type="caution">
    <text evidence="9">The sequence shown here is derived from an EMBL/GenBank/DDBJ whole genome shotgun (WGS) entry which is preliminary data.</text>
</comment>
<dbReference type="Gene3D" id="3.20.20.220">
    <property type="match status" value="1"/>
</dbReference>
<comment type="cofactor">
    <cofactor evidence="1 8">
        <name>FAD</name>
        <dbReference type="ChEBI" id="CHEBI:57692"/>
    </cofactor>
</comment>
<gene>
    <name evidence="9" type="ORF">FHU33_3269</name>
</gene>
<proteinExistence type="inferred from homology"/>
<evidence type="ECO:0000256" key="4">
    <source>
        <dbReference type="ARBA" id="ARBA00022630"/>
    </source>
</evidence>
<comment type="similarity">
    <text evidence="3 8">Belongs to the methylenetetrahydrofolate reductase family.</text>
</comment>
<evidence type="ECO:0000256" key="7">
    <source>
        <dbReference type="ARBA" id="ARBA00048628"/>
    </source>
</evidence>
<accession>A0A543PI91</accession>
<dbReference type="InterPro" id="IPR003171">
    <property type="entry name" value="Mehydrof_redctse-like"/>
</dbReference>
<sequence length="287" mass="31612">MNRAITVREPAARASLKKAFETLGYEVIPFKKTEQAVLQHVPKDVRLTVTASAAKGQDVTIDLTVALVGHGYTVAPHLSAQQIRDRAHLAEIVARCREAGVTEVFVVGGDPTDIPTEFRHAHDVLVALHEMDHGFTDIGIAGHPEGHPSASEDVLFQALKDKAPLATHIKTQMVFDPKVILDWARELHRRGIDLPVHIGVPGAVHRQKLLRVSSGLGIGESAKFLKKQQTLLWRFFLPGGYNPAKIIKGLAPHMGQPDNTIAGFHVFTFNDLEPTEEWRKKTLQSLS</sequence>
<keyword evidence="10" id="KW-1185">Reference proteome</keyword>
<evidence type="ECO:0000256" key="3">
    <source>
        <dbReference type="ARBA" id="ARBA00006743"/>
    </source>
</evidence>
<keyword evidence="6 8" id="KW-0560">Oxidoreductase</keyword>
<keyword evidence="5 8" id="KW-0274">FAD</keyword>
<dbReference type="AlphaFoldDB" id="A0A543PI91"/>
<organism evidence="9 10">
    <name type="scientific">Blastococcus colisei</name>
    <dbReference type="NCBI Taxonomy" id="1564162"/>
    <lineage>
        <taxon>Bacteria</taxon>
        <taxon>Bacillati</taxon>
        <taxon>Actinomycetota</taxon>
        <taxon>Actinomycetes</taxon>
        <taxon>Geodermatophilales</taxon>
        <taxon>Geodermatophilaceae</taxon>
        <taxon>Blastococcus</taxon>
    </lineage>
</organism>
<comment type="catalytic activity">
    <reaction evidence="7">
        <text>(6S)-5-methyl-5,6,7,8-tetrahydrofolate + NAD(+) = (6R)-5,10-methylene-5,6,7,8-tetrahydrofolate + NADH + H(+)</text>
        <dbReference type="Rhea" id="RHEA:19821"/>
        <dbReference type="ChEBI" id="CHEBI:15378"/>
        <dbReference type="ChEBI" id="CHEBI:15636"/>
        <dbReference type="ChEBI" id="CHEBI:18608"/>
        <dbReference type="ChEBI" id="CHEBI:57540"/>
        <dbReference type="ChEBI" id="CHEBI:57945"/>
        <dbReference type="EC" id="1.5.1.54"/>
    </reaction>
    <physiologicalReaction direction="right-to-left" evidence="7">
        <dbReference type="Rhea" id="RHEA:19823"/>
    </physiologicalReaction>
</comment>
<evidence type="ECO:0000256" key="2">
    <source>
        <dbReference type="ARBA" id="ARBA00004777"/>
    </source>
</evidence>
<evidence type="ECO:0000256" key="1">
    <source>
        <dbReference type="ARBA" id="ARBA00001974"/>
    </source>
</evidence>
<dbReference type="EMBL" id="VFQE01000001">
    <property type="protein sequence ID" value="TQN43803.1"/>
    <property type="molecule type" value="Genomic_DNA"/>
</dbReference>
<evidence type="ECO:0000256" key="8">
    <source>
        <dbReference type="RuleBase" id="RU003862"/>
    </source>
</evidence>
<dbReference type="PANTHER" id="PTHR45754">
    <property type="entry name" value="METHYLENETETRAHYDROFOLATE REDUCTASE"/>
    <property type="match status" value="1"/>
</dbReference>
<dbReference type="Pfam" id="PF02219">
    <property type="entry name" value="MTHFR"/>
    <property type="match status" value="1"/>
</dbReference>
<reference evidence="9 10" key="1">
    <citation type="submission" date="2019-06" db="EMBL/GenBank/DDBJ databases">
        <title>Sequencing the genomes of 1000 actinobacteria strains.</title>
        <authorList>
            <person name="Klenk H.-P."/>
        </authorList>
    </citation>
    <scope>NUCLEOTIDE SEQUENCE [LARGE SCALE GENOMIC DNA]</scope>
    <source>
        <strain evidence="9 10">DSM 46837</strain>
    </source>
</reference>
<dbReference type="Proteomes" id="UP000319865">
    <property type="component" value="Unassembled WGS sequence"/>
</dbReference>
<evidence type="ECO:0000313" key="10">
    <source>
        <dbReference type="Proteomes" id="UP000319865"/>
    </source>
</evidence>
<dbReference type="GO" id="GO:0009086">
    <property type="term" value="P:methionine biosynthetic process"/>
    <property type="evidence" value="ECO:0007669"/>
    <property type="project" value="TreeGrafter"/>
</dbReference>
<dbReference type="OrthoDB" id="9812555at2"/>
<dbReference type="RefSeq" id="WP_142026251.1">
    <property type="nucleotide sequence ID" value="NZ_VFQE01000001.1"/>
</dbReference>
<dbReference type="GO" id="GO:0071949">
    <property type="term" value="F:FAD binding"/>
    <property type="evidence" value="ECO:0007669"/>
    <property type="project" value="TreeGrafter"/>
</dbReference>
<evidence type="ECO:0000256" key="5">
    <source>
        <dbReference type="ARBA" id="ARBA00022827"/>
    </source>
</evidence>
<dbReference type="UniPathway" id="UPA00193"/>
<dbReference type="SUPFAM" id="SSF51730">
    <property type="entry name" value="FAD-linked oxidoreductase"/>
    <property type="match status" value="1"/>
</dbReference>
<protein>
    <recommendedName>
        <fullName evidence="8">Methylenetetrahydrofolate reductase</fullName>
    </recommendedName>
</protein>
<evidence type="ECO:0000256" key="6">
    <source>
        <dbReference type="ARBA" id="ARBA00023002"/>
    </source>
</evidence>
<dbReference type="GO" id="GO:0106312">
    <property type="term" value="F:methylenetetrahydrofolate reductase (NADH) activity"/>
    <property type="evidence" value="ECO:0007669"/>
    <property type="project" value="UniProtKB-EC"/>
</dbReference>
<keyword evidence="4 8" id="KW-0285">Flavoprotein</keyword>
<dbReference type="GO" id="GO:0035999">
    <property type="term" value="P:tetrahydrofolate interconversion"/>
    <property type="evidence" value="ECO:0007669"/>
    <property type="project" value="UniProtKB-UniPathway"/>
</dbReference>